<feature type="region of interest" description="Disordered" evidence="2">
    <location>
        <begin position="690"/>
        <end position="742"/>
    </location>
</feature>
<evidence type="ECO:0000256" key="1">
    <source>
        <dbReference type="SAM" id="Coils"/>
    </source>
</evidence>
<dbReference type="OrthoDB" id="5592879at2759"/>
<dbReference type="PANTHER" id="PTHR28260:SF1">
    <property type="entry name" value="SPINDLE POLE BODY COMPONENT SPC105"/>
    <property type="match status" value="1"/>
</dbReference>
<dbReference type="RefSeq" id="XP_040764034.1">
    <property type="nucleotide sequence ID" value="XM_040905710.1"/>
</dbReference>
<dbReference type="InterPro" id="IPR033338">
    <property type="entry name" value="Spc105/Spc7"/>
</dbReference>
<dbReference type="Pfam" id="PF18210">
    <property type="entry name" value="Knl1_RWD_C"/>
    <property type="match status" value="1"/>
</dbReference>
<feature type="compositionally biased region" description="Polar residues" evidence="2">
    <location>
        <begin position="255"/>
        <end position="275"/>
    </location>
</feature>
<feature type="compositionally biased region" description="Basic and acidic residues" evidence="2">
    <location>
        <begin position="699"/>
        <end position="712"/>
    </location>
</feature>
<evidence type="ECO:0000256" key="2">
    <source>
        <dbReference type="SAM" id="MobiDB-lite"/>
    </source>
</evidence>
<dbReference type="STRING" id="1314785.A0A165E5U7"/>
<feature type="domain" description="Spc7 kinetochore protein" evidence="3">
    <location>
        <begin position="809"/>
        <end position="1139"/>
    </location>
</feature>
<feature type="compositionally biased region" description="Basic residues" evidence="2">
    <location>
        <begin position="1"/>
        <end position="12"/>
    </location>
</feature>
<feature type="coiled-coil region" evidence="1">
    <location>
        <begin position="980"/>
        <end position="1021"/>
    </location>
</feature>
<keyword evidence="5" id="KW-1185">Reference proteome</keyword>
<feature type="compositionally biased region" description="Low complexity" evidence="2">
    <location>
        <begin position="718"/>
        <end position="728"/>
    </location>
</feature>
<feature type="compositionally biased region" description="Acidic residues" evidence="2">
    <location>
        <begin position="311"/>
        <end position="324"/>
    </location>
</feature>
<dbReference type="SMART" id="SM00787">
    <property type="entry name" value="Spc7"/>
    <property type="match status" value="1"/>
</dbReference>
<dbReference type="InParanoid" id="A0A165E5U7"/>
<dbReference type="GO" id="GO:1990758">
    <property type="term" value="P:mitotic sister chromatid biorientation"/>
    <property type="evidence" value="ECO:0007669"/>
    <property type="project" value="TreeGrafter"/>
</dbReference>
<dbReference type="PANTHER" id="PTHR28260">
    <property type="entry name" value="SPINDLE POLE BODY COMPONENT SPC105"/>
    <property type="match status" value="1"/>
</dbReference>
<feature type="region of interest" description="Disordered" evidence="2">
    <location>
        <begin position="439"/>
        <end position="472"/>
    </location>
</feature>
<feature type="region of interest" description="Disordered" evidence="2">
    <location>
        <begin position="639"/>
        <end position="675"/>
    </location>
</feature>
<feature type="compositionally biased region" description="Polar residues" evidence="2">
    <location>
        <begin position="70"/>
        <end position="79"/>
    </location>
</feature>
<evidence type="ECO:0000313" key="5">
    <source>
        <dbReference type="Proteomes" id="UP000076871"/>
    </source>
</evidence>
<dbReference type="InterPro" id="IPR040850">
    <property type="entry name" value="Knl1_RWD_C"/>
</dbReference>
<dbReference type="EMBL" id="KV427625">
    <property type="protein sequence ID" value="KZT06294.1"/>
    <property type="molecule type" value="Genomic_DNA"/>
</dbReference>
<feature type="region of interest" description="Disordered" evidence="2">
    <location>
        <begin position="307"/>
        <end position="328"/>
    </location>
</feature>
<name>A0A165E5U7_9APHY</name>
<feature type="region of interest" description="Disordered" evidence="2">
    <location>
        <begin position="843"/>
        <end position="873"/>
    </location>
</feature>
<evidence type="ECO:0000259" key="3">
    <source>
        <dbReference type="SMART" id="SM00787"/>
    </source>
</evidence>
<organism evidence="4 5">
    <name type="scientific">Laetiporus sulphureus 93-53</name>
    <dbReference type="NCBI Taxonomy" id="1314785"/>
    <lineage>
        <taxon>Eukaryota</taxon>
        <taxon>Fungi</taxon>
        <taxon>Dikarya</taxon>
        <taxon>Basidiomycota</taxon>
        <taxon>Agaricomycotina</taxon>
        <taxon>Agaricomycetes</taxon>
        <taxon>Polyporales</taxon>
        <taxon>Laetiporus</taxon>
    </lineage>
</organism>
<sequence>MAQKVSPHRRRSVAVLNQGERSRHSTRRRAYSIAPGEKLSPAAKAHRSLKPRKSILKAPVDADSAELGDDTTSMDLTEVNSRRSLSRRVSFAPAAHVRLFDTKDKDAAESQNPDATDSGKSRARRRSSLRTRSSVAFSEYGERSMDMDTDDTALAPQDFLNIRMNADAVAEDPFSDDEEDDIDGDMEITEAIRMKIERKSSLSFDPKRNSLPIRRRSSAIPTTSTQGQSENQPPPLHHRRSSNNRHEDAQDNDQDLTTSSNQSHSYTSEGTSGEYTQPMEFTVPISQPLRPPAPPSEAWLQLRAMTHSGDEPYEPPPEDSEDDGSGVPIRYDLAEGEPMELTVAMGRLLEARPSLGMSPLPPAFISLSGRAHDQNATEAERSDIQEDSFTSTENSFADSDDGNRTINVTKLRASLGGQESSMDITAVISRTNVVAESPASAEVVSSESPAQPTITASEATTTTSADSQDSTQHVFHAPETVRPKVFNNPEVRTPAPHRSPSKVPLPTVPKPFTFSRPRPSTSTNGPVATASPARVPQSPAAHWMHRGTAAFAPPSVRKSPMKRPVPEDESTDQRPSPSKRMAVAKLQSSQQVAGTPQDRAARRSSAVRRPSGYFAQRKSMGASNVPAPIVVATATVYPDASKEPTMPGAEPEQAQTSPDSDWDLMGAPGADIADNAPLYPDVERIVRETPPTPLQAMFQDREETATCEREASRQAVASPTPTRGSPSPRKARVASPASTPVQALADGVSPRIPSTVPFPMSSISTHLRHTGIPVSQSSSGYSGSVVTEKVISPKRSGHSTATEKWREEVQDEDAASDDEGPPISIEQFFAMTGIRFMDELTMPKPRQSVVPPPQLRSRGRRRSSIETSADDEEDEIPLAEFSVAMAVELPRLELYTAVANDLSAWIEESKKICLQVEKETEKDTPELFKDFVEADETEKGILLHQLKLIKANNYGTAKFQWYEWKMDWTKRLYGRAQQEFTNLETDAQALAKVIKQAQEMLPDLREEFAQVMSELEQEQADIAEIDNSDQKFLADLKASVAEQDHELELFRSDVSENRAKLQRMEEKQAELEQQKQEIAAAISQTEHVLRIQRESTSVTVSRLRDELEALQNLHLWQATRITADLAESIYASRYLIRIPCKAYEPIPLKITVTRMADVRTRERDSFPRFTDFGLRMAQRIVSNADKQISIRQIVEMLSDFWSSCSQLRTQFTFLAVKYPLSVEVDPKTEAGPPGLVAKATVLFPSARGKAAISFRFSEQTLSRWPLSIASLVTDVEVAYGRIERDVILNAVRRRLDQASPVDNHGCLLDACIEATEQYE</sequence>
<feature type="region of interest" description="Disordered" evidence="2">
    <location>
        <begin position="203"/>
        <end position="276"/>
    </location>
</feature>
<accession>A0A165E5U7</accession>
<proteinExistence type="predicted"/>
<feature type="region of interest" description="Disordered" evidence="2">
    <location>
        <begin position="792"/>
        <end position="822"/>
    </location>
</feature>
<keyword evidence="1" id="KW-0175">Coiled coil</keyword>
<protein>
    <recommendedName>
        <fullName evidence="3">Spc7 kinetochore protein domain-containing protein</fullName>
    </recommendedName>
</protein>
<feature type="compositionally biased region" description="Polar residues" evidence="2">
    <location>
        <begin position="387"/>
        <end position="397"/>
    </location>
</feature>
<dbReference type="GO" id="GO:0007094">
    <property type="term" value="P:mitotic spindle assembly checkpoint signaling"/>
    <property type="evidence" value="ECO:0007669"/>
    <property type="project" value="TreeGrafter"/>
</dbReference>
<feature type="region of interest" description="Disordered" evidence="2">
    <location>
        <begin position="371"/>
        <end position="403"/>
    </location>
</feature>
<feature type="region of interest" description="Disordered" evidence="2">
    <location>
        <begin position="1"/>
        <end position="88"/>
    </location>
</feature>
<reference evidence="4 5" key="1">
    <citation type="journal article" date="2016" name="Mol. Biol. Evol.">
        <title>Comparative Genomics of Early-Diverging Mushroom-Forming Fungi Provides Insights into the Origins of Lignocellulose Decay Capabilities.</title>
        <authorList>
            <person name="Nagy L.G."/>
            <person name="Riley R."/>
            <person name="Tritt A."/>
            <person name="Adam C."/>
            <person name="Daum C."/>
            <person name="Floudas D."/>
            <person name="Sun H."/>
            <person name="Yadav J.S."/>
            <person name="Pangilinan J."/>
            <person name="Larsson K.H."/>
            <person name="Matsuura K."/>
            <person name="Barry K."/>
            <person name="Labutti K."/>
            <person name="Kuo R."/>
            <person name="Ohm R.A."/>
            <person name="Bhattacharya S.S."/>
            <person name="Shirouzu T."/>
            <person name="Yoshinaga Y."/>
            <person name="Martin F.M."/>
            <person name="Grigoriev I.V."/>
            <person name="Hibbett D.S."/>
        </authorList>
    </citation>
    <scope>NUCLEOTIDE SEQUENCE [LARGE SCALE GENOMIC DNA]</scope>
    <source>
        <strain evidence="4 5">93-53</strain>
    </source>
</reference>
<evidence type="ECO:0000313" key="4">
    <source>
        <dbReference type="EMBL" id="KZT06294.1"/>
    </source>
</evidence>
<dbReference type="GO" id="GO:0000776">
    <property type="term" value="C:kinetochore"/>
    <property type="evidence" value="ECO:0007669"/>
    <property type="project" value="TreeGrafter"/>
</dbReference>
<dbReference type="GeneID" id="63822740"/>
<feature type="compositionally biased region" description="Basic residues" evidence="2">
    <location>
        <begin position="44"/>
        <end position="55"/>
    </location>
</feature>
<feature type="region of interest" description="Disordered" evidence="2">
    <location>
        <begin position="102"/>
        <end position="150"/>
    </location>
</feature>
<dbReference type="GO" id="GO:0034501">
    <property type="term" value="P:protein localization to kinetochore"/>
    <property type="evidence" value="ECO:0007669"/>
    <property type="project" value="TreeGrafter"/>
</dbReference>
<dbReference type="InterPro" id="IPR013253">
    <property type="entry name" value="Spc7_domain"/>
</dbReference>
<feature type="region of interest" description="Disordered" evidence="2">
    <location>
        <begin position="486"/>
        <end position="624"/>
    </location>
</feature>
<feature type="compositionally biased region" description="Polar residues" evidence="2">
    <location>
        <begin position="219"/>
        <end position="231"/>
    </location>
</feature>
<dbReference type="Pfam" id="PF08317">
    <property type="entry name" value="Spc7"/>
    <property type="match status" value="1"/>
</dbReference>
<feature type="compositionally biased region" description="Acidic residues" evidence="2">
    <location>
        <begin position="809"/>
        <end position="820"/>
    </location>
</feature>
<dbReference type="Proteomes" id="UP000076871">
    <property type="component" value="Unassembled WGS sequence"/>
</dbReference>
<gene>
    <name evidence="4" type="ORF">LAESUDRAFT_679813</name>
</gene>
<feature type="coiled-coil region" evidence="1">
    <location>
        <begin position="1047"/>
        <end position="1113"/>
    </location>
</feature>
<feature type="compositionally biased region" description="Basic and acidic residues" evidence="2">
    <location>
        <begin position="371"/>
        <end position="384"/>
    </location>
</feature>